<feature type="transmembrane region" description="Helical" evidence="1">
    <location>
        <begin position="248"/>
        <end position="271"/>
    </location>
</feature>
<evidence type="ECO:0000256" key="1">
    <source>
        <dbReference type="SAM" id="Phobius"/>
    </source>
</evidence>
<dbReference type="InterPro" id="IPR036259">
    <property type="entry name" value="MFS_trans_sf"/>
</dbReference>
<evidence type="ECO:0000313" key="3">
    <source>
        <dbReference type="Proteomes" id="UP000248259"/>
    </source>
</evidence>
<dbReference type="GO" id="GO:0005886">
    <property type="term" value="C:plasma membrane"/>
    <property type="evidence" value="ECO:0007669"/>
    <property type="project" value="TreeGrafter"/>
</dbReference>
<feature type="transmembrane region" description="Helical" evidence="1">
    <location>
        <begin position="53"/>
        <end position="71"/>
    </location>
</feature>
<feature type="transmembrane region" description="Helical" evidence="1">
    <location>
        <begin position="137"/>
        <end position="159"/>
    </location>
</feature>
<keyword evidence="1" id="KW-1133">Transmembrane helix</keyword>
<accession>A0A323VBR8</accession>
<name>A0A323VBR8_9RHOO</name>
<reference evidence="2 3" key="1">
    <citation type="submission" date="2018-06" db="EMBL/GenBank/DDBJ databases">
        <title>Azoarcus communis strain SWub3 genome.</title>
        <authorList>
            <person name="Zorraquino Salvo V."/>
            <person name="Toubiana D."/>
            <person name="Blumwald E."/>
        </authorList>
    </citation>
    <scope>NUCLEOTIDE SEQUENCE [LARGE SCALE GENOMIC DNA]</scope>
    <source>
        <strain evidence="2 3">SWub3</strain>
    </source>
</reference>
<dbReference type="RefSeq" id="WP_110523034.1">
    <property type="nucleotide sequence ID" value="NZ_QKOE01000002.1"/>
</dbReference>
<proteinExistence type="predicted"/>
<protein>
    <submittedName>
        <fullName evidence="2">MFS transporter</fullName>
    </submittedName>
</protein>
<dbReference type="Gene3D" id="1.20.1250.20">
    <property type="entry name" value="MFS general substrate transporter like domains"/>
    <property type="match status" value="2"/>
</dbReference>
<evidence type="ECO:0000313" key="2">
    <source>
        <dbReference type="EMBL" id="PZA17688.1"/>
    </source>
</evidence>
<dbReference type="SUPFAM" id="SSF103473">
    <property type="entry name" value="MFS general substrate transporter"/>
    <property type="match status" value="1"/>
</dbReference>
<feature type="transmembrane region" description="Helical" evidence="1">
    <location>
        <begin position="283"/>
        <end position="300"/>
    </location>
</feature>
<feature type="transmembrane region" description="Helical" evidence="1">
    <location>
        <begin position="107"/>
        <end position="130"/>
    </location>
</feature>
<gene>
    <name evidence="2" type="ORF">DNK49_03935</name>
</gene>
<feature type="transmembrane region" description="Helical" evidence="1">
    <location>
        <begin position="221"/>
        <end position="242"/>
    </location>
</feature>
<dbReference type="PANTHER" id="PTHR23537">
    <property type="match status" value="1"/>
</dbReference>
<keyword evidence="1" id="KW-0472">Membrane</keyword>
<feature type="transmembrane region" description="Helical" evidence="1">
    <location>
        <begin position="306"/>
        <end position="328"/>
    </location>
</feature>
<dbReference type="OrthoDB" id="9797953at2"/>
<dbReference type="EMBL" id="QKOE01000002">
    <property type="protein sequence ID" value="PZA17688.1"/>
    <property type="molecule type" value="Genomic_DNA"/>
</dbReference>
<sequence length="411" mass="43545">MSSINAPNPPNRLWIPLLAAAVALVVVHGLGRFAYTPLLPMLVSDGFMGLDAAAAFATWNYVGYLLGAMLAIRLHQPDQIRRILPAALIVNALCTVAQGFVTQPDLFLALRLINGISNGVVFVQAPALVLEWLARHGLAAMSGLMYFGVGAGLLLSNGLASFPAEWLQGAARWWPMALAAVPLALWSAHQLSHLDRPAAGSVPPAASPTGRLLDRASLPVFLAYAGAGLGYILPTTFLPVVAREQLEAGHWLLNGAWLILALSTLGAAWLWNKLGSRMGDRNALVLNYVVQGLGVAGPLLWPGEIGVFACALLVGSTFLGSVLLTQRLARALHPHQGPRISAALITLYGCAQLTGPWLARMWLEQGGSMSDTYWLGAGALLWATVWTLRTQGAPAQAGTGGIHPQRCVPGR</sequence>
<keyword evidence="1" id="KW-0812">Transmembrane</keyword>
<dbReference type="InterPro" id="IPR010645">
    <property type="entry name" value="MFS_4"/>
</dbReference>
<comment type="caution">
    <text evidence="2">The sequence shown here is derived from an EMBL/GenBank/DDBJ whole genome shotgun (WGS) entry which is preliminary data.</text>
</comment>
<organism evidence="2 3">
    <name type="scientific">Parazoarcus communis SWub3 = DSM 12120</name>
    <dbReference type="NCBI Taxonomy" id="1121029"/>
    <lineage>
        <taxon>Bacteria</taxon>
        <taxon>Pseudomonadati</taxon>
        <taxon>Pseudomonadota</taxon>
        <taxon>Betaproteobacteria</taxon>
        <taxon>Rhodocyclales</taxon>
        <taxon>Zoogloeaceae</taxon>
        <taxon>Parazoarcus</taxon>
    </lineage>
</organism>
<dbReference type="PANTHER" id="PTHR23537:SF1">
    <property type="entry name" value="SUGAR TRANSPORTER"/>
    <property type="match status" value="1"/>
</dbReference>
<dbReference type="AlphaFoldDB" id="A0A323VBR8"/>
<dbReference type="Proteomes" id="UP000248259">
    <property type="component" value="Unassembled WGS sequence"/>
</dbReference>
<keyword evidence="3" id="KW-1185">Reference proteome</keyword>
<dbReference type="Pfam" id="PF06779">
    <property type="entry name" value="MFS_4"/>
    <property type="match status" value="1"/>
</dbReference>